<evidence type="ECO:0000313" key="1">
    <source>
        <dbReference type="EMBL" id="GER30695.1"/>
    </source>
</evidence>
<evidence type="ECO:0000313" key="2">
    <source>
        <dbReference type="Proteomes" id="UP000325081"/>
    </source>
</evidence>
<sequence>MPGWFGLGRYWVECRGAAARGVAAEDLRMAAEDLGKGFSEMRRTECRARAKKTKSHTLCSRKRQHLMHKSSTMIEGSVLLMEVPVVMTNWNCERKDEVKKVLNRRDKNNFLLQI</sequence>
<dbReference type="EMBL" id="BKCP01004383">
    <property type="protein sequence ID" value="GER30695.1"/>
    <property type="molecule type" value="Genomic_DNA"/>
</dbReference>
<proteinExistence type="predicted"/>
<name>A0A5A7PCN0_STRAF</name>
<dbReference type="Proteomes" id="UP000325081">
    <property type="component" value="Unassembled WGS sequence"/>
</dbReference>
<organism evidence="1 2">
    <name type="scientific">Striga asiatica</name>
    <name type="common">Asiatic witchweed</name>
    <name type="synonym">Buchnera asiatica</name>
    <dbReference type="NCBI Taxonomy" id="4170"/>
    <lineage>
        <taxon>Eukaryota</taxon>
        <taxon>Viridiplantae</taxon>
        <taxon>Streptophyta</taxon>
        <taxon>Embryophyta</taxon>
        <taxon>Tracheophyta</taxon>
        <taxon>Spermatophyta</taxon>
        <taxon>Magnoliopsida</taxon>
        <taxon>eudicotyledons</taxon>
        <taxon>Gunneridae</taxon>
        <taxon>Pentapetalae</taxon>
        <taxon>asterids</taxon>
        <taxon>lamiids</taxon>
        <taxon>Lamiales</taxon>
        <taxon>Orobanchaceae</taxon>
        <taxon>Buchnereae</taxon>
        <taxon>Striga</taxon>
    </lineage>
</organism>
<protein>
    <submittedName>
        <fullName evidence="1">Aldehyde dehydrogenase-like protein yneI</fullName>
    </submittedName>
</protein>
<reference evidence="2" key="1">
    <citation type="journal article" date="2019" name="Curr. Biol.">
        <title>Genome Sequence of Striga asiatica Provides Insight into the Evolution of Plant Parasitism.</title>
        <authorList>
            <person name="Yoshida S."/>
            <person name="Kim S."/>
            <person name="Wafula E.K."/>
            <person name="Tanskanen J."/>
            <person name="Kim Y.M."/>
            <person name="Honaas L."/>
            <person name="Yang Z."/>
            <person name="Spallek T."/>
            <person name="Conn C.E."/>
            <person name="Ichihashi Y."/>
            <person name="Cheong K."/>
            <person name="Cui S."/>
            <person name="Der J.P."/>
            <person name="Gundlach H."/>
            <person name="Jiao Y."/>
            <person name="Hori C."/>
            <person name="Ishida J.K."/>
            <person name="Kasahara H."/>
            <person name="Kiba T."/>
            <person name="Kim M.S."/>
            <person name="Koo N."/>
            <person name="Laohavisit A."/>
            <person name="Lee Y.H."/>
            <person name="Lumba S."/>
            <person name="McCourt P."/>
            <person name="Mortimer J.C."/>
            <person name="Mutuku J.M."/>
            <person name="Nomura T."/>
            <person name="Sasaki-Sekimoto Y."/>
            <person name="Seto Y."/>
            <person name="Wang Y."/>
            <person name="Wakatake T."/>
            <person name="Sakakibara H."/>
            <person name="Demura T."/>
            <person name="Yamaguchi S."/>
            <person name="Yoneyama K."/>
            <person name="Manabe R.I."/>
            <person name="Nelson D.C."/>
            <person name="Schulman A.H."/>
            <person name="Timko M.P."/>
            <person name="dePamphilis C.W."/>
            <person name="Choi D."/>
            <person name="Shirasu K."/>
        </authorList>
    </citation>
    <scope>NUCLEOTIDE SEQUENCE [LARGE SCALE GENOMIC DNA]</scope>
    <source>
        <strain evidence="2">cv. UVA1</strain>
    </source>
</reference>
<accession>A0A5A7PCN0</accession>
<dbReference type="AlphaFoldDB" id="A0A5A7PCN0"/>
<comment type="caution">
    <text evidence="1">The sequence shown here is derived from an EMBL/GenBank/DDBJ whole genome shotgun (WGS) entry which is preliminary data.</text>
</comment>
<gene>
    <name evidence="1" type="ORF">STAS_06653</name>
</gene>
<keyword evidence="2" id="KW-1185">Reference proteome</keyword>